<dbReference type="GO" id="GO:0006412">
    <property type="term" value="P:translation"/>
    <property type="evidence" value="ECO:0007669"/>
    <property type="project" value="UniProtKB-UniRule"/>
</dbReference>
<accession>A0A2H0KEL1</accession>
<dbReference type="GO" id="GO:1990904">
    <property type="term" value="C:ribonucleoprotein complex"/>
    <property type="evidence" value="ECO:0007669"/>
    <property type="project" value="UniProtKB-KW"/>
</dbReference>
<protein>
    <recommendedName>
        <fullName evidence="4 5">Large ribosomal subunit protein uL10</fullName>
    </recommendedName>
</protein>
<keyword evidence="5" id="KW-0694">RNA-binding</keyword>
<dbReference type="GO" id="GO:0005840">
    <property type="term" value="C:ribosome"/>
    <property type="evidence" value="ECO:0007669"/>
    <property type="project" value="UniProtKB-KW"/>
</dbReference>
<comment type="similarity">
    <text evidence="1 5">Belongs to the universal ribosomal protein uL10 family.</text>
</comment>
<comment type="function">
    <text evidence="5">Forms part of the ribosomal stalk, playing a central role in the interaction of the ribosome with GTP-bound translation factors.</text>
</comment>
<comment type="subunit">
    <text evidence="5">Part of the ribosomal stalk of the 50S ribosomal subunit. The N-terminus interacts with L11 and the large rRNA to form the base of the stalk. The C-terminus forms an elongated spine to which L12 dimers bind in a sequential fashion forming a multimeric L10(L12)X complex.</text>
</comment>
<dbReference type="PANTHER" id="PTHR11560">
    <property type="entry name" value="39S RIBOSOMAL PROTEIN L10, MITOCHONDRIAL"/>
    <property type="match status" value="1"/>
</dbReference>
<organism evidence="6 7">
    <name type="scientific">Candidatus Shapirobacteria bacterium CG11_big_fil_rev_8_21_14_0_20_40_12</name>
    <dbReference type="NCBI Taxonomy" id="1974889"/>
    <lineage>
        <taxon>Bacteria</taxon>
        <taxon>Candidatus Shapironibacteriota</taxon>
    </lineage>
</organism>
<dbReference type="CDD" id="cd05797">
    <property type="entry name" value="Ribosomal_L10"/>
    <property type="match status" value="1"/>
</dbReference>
<dbReference type="SUPFAM" id="SSF160369">
    <property type="entry name" value="Ribosomal protein L10-like"/>
    <property type="match status" value="1"/>
</dbReference>
<dbReference type="Gene3D" id="6.10.250.290">
    <property type="match status" value="1"/>
</dbReference>
<dbReference type="InterPro" id="IPR043141">
    <property type="entry name" value="Ribosomal_uL10-like_sf"/>
</dbReference>
<gene>
    <name evidence="5 6" type="primary">rplJ</name>
    <name evidence="6" type="ORF">COV89_04475</name>
</gene>
<dbReference type="InterPro" id="IPR047865">
    <property type="entry name" value="Ribosomal_uL10_bac_type"/>
</dbReference>
<evidence type="ECO:0000256" key="5">
    <source>
        <dbReference type="HAMAP-Rule" id="MF_00362"/>
    </source>
</evidence>
<name>A0A2H0KEL1_9BACT</name>
<dbReference type="Proteomes" id="UP000231371">
    <property type="component" value="Unassembled WGS sequence"/>
</dbReference>
<dbReference type="InterPro" id="IPR001790">
    <property type="entry name" value="Ribosomal_uL10"/>
</dbReference>
<dbReference type="EMBL" id="PCVI01000067">
    <property type="protein sequence ID" value="PIQ69701.1"/>
    <property type="molecule type" value="Genomic_DNA"/>
</dbReference>
<evidence type="ECO:0000256" key="4">
    <source>
        <dbReference type="ARBA" id="ARBA00035202"/>
    </source>
</evidence>
<keyword evidence="2 5" id="KW-0689">Ribosomal protein</keyword>
<sequence>MVKQDKIFAVEDIAAKIKDAKAVALADFRGITVSQATQLRGKIKSSGGQLQVIKNTLFLRALRNNNYKIEREKLDGPTIVLFANDDEVTPIKTLALFAKTTEGLLPWKIGFMDGRILSAEELGKFAGISSRIDLQAKLVGLLFSQPSRLVYALSYNLQKLVIVLNGVKVKKQA</sequence>
<keyword evidence="3 5" id="KW-0687">Ribonucleoprotein</keyword>
<dbReference type="AlphaFoldDB" id="A0A2H0KEL1"/>
<reference evidence="6 7" key="1">
    <citation type="submission" date="2017-09" db="EMBL/GenBank/DDBJ databases">
        <title>Depth-based differentiation of microbial function through sediment-hosted aquifers and enrichment of novel symbionts in the deep terrestrial subsurface.</title>
        <authorList>
            <person name="Probst A.J."/>
            <person name="Ladd B."/>
            <person name="Jarett J.K."/>
            <person name="Geller-Mcgrath D.E."/>
            <person name="Sieber C.M."/>
            <person name="Emerson J.B."/>
            <person name="Anantharaman K."/>
            <person name="Thomas B.C."/>
            <person name="Malmstrom R."/>
            <person name="Stieglmeier M."/>
            <person name="Klingl A."/>
            <person name="Woyke T."/>
            <person name="Ryan C.M."/>
            <person name="Banfield J.F."/>
        </authorList>
    </citation>
    <scope>NUCLEOTIDE SEQUENCE [LARGE SCALE GENOMIC DNA]</scope>
    <source>
        <strain evidence="6">CG11_big_fil_rev_8_21_14_0_20_40_12</strain>
    </source>
</reference>
<dbReference type="InterPro" id="IPR022973">
    <property type="entry name" value="Ribosomal_uL10_bac"/>
</dbReference>
<dbReference type="NCBIfam" id="NF000955">
    <property type="entry name" value="PRK00099.1-1"/>
    <property type="match status" value="1"/>
</dbReference>
<evidence type="ECO:0000313" key="7">
    <source>
        <dbReference type="Proteomes" id="UP000231371"/>
    </source>
</evidence>
<comment type="caution">
    <text evidence="6">The sequence shown here is derived from an EMBL/GenBank/DDBJ whole genome shotgun (WGS) entry which is preliminary data.</text>
</comment>
<evidence type="ECO:0000256" key="1">
    <source>
        <dbReference type="ARBA" id="ARBA00008889"/>
    </source>
</evidence>
<dbReference type="HAMAP" id="MF_00362">
    <property type="entry name" value="Ribosomal_uL10"/>
    <property type="match status" value="1"/>
</dbReference>
<dbReference type="Gene3D" id="3.30.70.1730">
    <property type="match status" value="1"/>
</dbReference>
<keyword evidence="5" id="KW-0699">rRNA-binding</keyword>
<proteinExistence type="inferred from homology"/>
<evidence type="ECO:0000313" key="6">
    <source>
        <dbReference type="EMBL" id="PIQ69701.1"/>
    </source>
</evidence>
<evidence type="ECO:0000256" key="3">
    <source>
        <dbReference type="ARBA" id="ARBA00023274"/>
    </source>
</evidence>
<dbReference type="GO" id="GO:0070180">
    <property type="term" value="F:large ribosomal subunit rRNA binding"/>
    <property type="evidence" value="ECO:0007669"/>
    <property type="project" value="UniProtKB-UniRule"/>
</dbReference>
<evidence type="ECO:0000256" key="2">
    <source>
        <dbReference type="ARBA" id="ARBA00022980"/>
    </source>
</evidence>
<dbReference type="Pfam" id="PF00466">
    <property type="entry name" value="Ribosomal_L10"/>
    <property type="match status" value="1"/>
</dbReference>